<dbReference type="Pfam" id="PF13460">
    <property type="entry name" value="NAD_binding_10"/>
    <property type="match status" value="1"/>
</dbReference>
<accession>A0A4R7J159</accession>
<dbReference type="PANTHER" id="PTHR15020:SF50">
    <property type="entry name" value="UPF0659 PROTEIN YMR090W"/>
    <property type="match status" value="1"/>
</dbReference>
<dbReference type="InterPro" id="IPR016040">
    <property type="entry name" value="NAD(P)-bd_dom"/>
</dbReference>
<dbReference type="AlphaFoldDB" id="A0A4R7J159"/>
<dbReference type="InterPro" id="IPR036291">
    <property type="entry name" value="NAD(P)-bd_dom_sf"/>
</dbReference>
<feature type="domain" description="NAD(P)-binding" evidence="1">
    <location>
        <begin position="8"/>
        <end position="190"/>
    </location>
</feature>
<proteinExistence type="predicted"/>
<dbReference type="OrthoDB" id="4248066at2"/>
<dbReference type="EMBL" id="SOAW01000002">
    <property type="protein sequence ID" value="TDT30871.1"/>
    <property type="molecule type" value="Genomic_DNA"/>
</dbReference>
<dbReference type="SUPFAM" id="SSF51735">
    <property type="entry name" value="NAD(P)-binding Rossmann-fold domains"/>
    <property type="match status" value="1"/>
</dbReference>
<evidence type="ECO:0000313" key="2">
    <source>
        <dbReference type="EMBL" id="TDT30871.1"/>
    </source>
</evidence>
<evidence type="ECO:0000313" key="3">
    <source>
        <dbReference type="Proteomes" id="UP000295371"/>
    </source>
</evidence>
<reference evidence="2 3" key="1">
    <citation type="submission" date="2019-03" db="EMBL/GenBank/DDBJ databases">
        <title>Genomic Encyclopedia of Archaeal and Bacterial Type Strains, Phase II (KMG-II): from individual species to whole genera.</title>
        <authorList>
            <person name="Goeker M."/>
        </authorList>
    </citation>
    <scope>NUCLEOTIDE SEQUENCE [LARGE SCALE GENOMIC DNA]</scope>
    <source>
        <strain evidence="2 3">DSM 24323</strain>
    </source>
</reference>
<protein>
    <submittedName>
        <fullName evidence="2">Putative NADH-flavin reductase</fullName>
    </submittedName>
</protein>
<gene>
    <name evidence="2" type="ORF">CLV29_2278</name>
</gene>
<dbReference type="PANTHER" id="PTHR15020">
    <property type="entry name" value="FLAVIN REDUCTASE-RELATED"/>
    <property type="match status" value="1"/>
</dbReference>
<evidence type="ECO:0000259" key="1">
    <source>
        <dbReference type="Pfam" id="PF13460"/>
    </source>
</evidence>
<keyword evidence="3" id="KW-1185">Reference proteome</keyword>
<comment type="caution">
    <text evidence="2">The sequence shown here is derived from an EMBL/GenBank/DDBJ whole genome shotgun (WGS) entry which is preliminary data.</text>
</comment>
<sequence>MSTVTIIGGHGKVALLAAPHLVEAGHRVRSVIRNPDHREEVAATGAEPVVADVENLDVPGLVEVLSGSDVVVFSAGAGGGSPARTRAVDHDAAVRSMQAAGEAGISRYVMVSYYGAGTDNVPEDDPFYPYAKAKADADAALRRTDLEWTVLGPSRLTSEDPTGLIDVDKGSGEVSRGNVALVIAATVEEPSTIRRTINFDDGSTPVAEAIRAS</sequence>
<dbReference type="Proteomes" id="UP000295371">
    <property type="component" value="Unassembled WGS sequence"/>
</dbReference>
<name>A0A4R7J159_9ACTN</name>
<dbReference type="Gene3D" id="3.40.50.720">
    <property type="entry name" value="NAD(P)-binding Rossmann-like Domain"/>
    <property type="match status" value="1"/>
</dbReference>
<organism evidence="2 3">
    <name type="scientific">Naumannella halotolerans</name>
    <dbReference type="NCBI Taxonomy" id="993414"/>
    <lineage>
        <taxon>Bacteria</taxon>
        <taxon>Bacillati</taxon>
        <taxon>Actinomycetota</taxon>
        <taxon>Actinomycetes</taxon>
        <taxon>Propionibacteriales</taxon>
        <taxon>Propionibacteriaceae</taxon>
        <taxon>Naumannella</taxon>
    </lineage>
</organism>
<dbReference type="RefSeq" id="WP_133755218.1">
    <property type="nucleotide sequence ID" value="NZ_SOAW01000002.1"/>
</dbReference>